<dbReference type="InterPro" id="IPR053998">
    <property type="entry name" value="ACDH-11_C"/>
</dbReference>
<dbReference type="Pfam" id="PF22217">
    <property type="entry name" value="ACDH-11_C"/>
    <property type="match status" value="1"/>
</dbReference>
<dbReference type="PANTHER" id="PTHR42707">
    <property type="entry name" value="ACYL-COA DEHYDROGENASE"/>
    <property type="match status" value="1"/>
</dbReference>
<evidence type="ECO:0000313" key="2">
    <source>
        <dbReference type="EMBL" id="CEK71251.1"/>
    </source>
</evidence>
<name>A0A0B6ZTS2_9EUPU</name>
<dbReference type="SUPFAM" id="SSF47203">
    <property type="entry name" value="Acyl-CoA dehydrogenase C-terminal domain-like"/>
    <property type="match status" value="1"/>
</dbReference>
<dbReference type="InterPro" id="IPR052904">
    <property type="entry name" value="Acyl-CoA_dehydrogenase-like"/>
</dbReference>
<gene>
    <name evidence="2" type="primary">ORF77538</name>
</gene>
<dbReference type="InterPro" id="IPR036250">
    <property type="entry name" value="AcylCo_DH-like_C"/>
</dbReference>
<organism evidence="2">
    <name type="scientific">Arion vulgaris</name>
    <dbReference type="NCBI Taxonomy" id="1028688"/>
    <lineage>
        <taxon>Eukaryota</taxon>
        <taxon>Metazoa</taxon>
        <taxon>Spiralia</taxon>
        <taxon>Lophotrochozoa</taxon>
        <taxon>Mollusca</taxon>
        <taxon>Gastropoda</taxon>
        <taxon>Heterobranchia</taxon>
        <taxon>Euthyneura</taxon>
        <taxon>Panpulmonata</taxon>
        <taxon>Eupulmonata</taxon>
        <taxon>Stylommatophora</taxon>
        <taxon>Helicina</taxon>
        <taxon>Arionoidea</taxon>
        <taxon>Arionidae</taxon>
        <taxon>Arion</taxon>
    </lineage>
</organism>
<dbReference type="PANTHER" id="PTHR42707:SF2">
    <property type="entry name" value="ACD11 DEHYDROGENASE"/>
    <property type="match status" value="1"/>
</dbReference>
<reference evidence="2" key="1">
    <citation type="submission" date="2014-12" db="EMBL/GenBank/DDBJ databases">
        <title>Insight into the proteome of Arion vulgaris.</title>
        <authorList>
            <person name="Aradska J."/>
            <person name="Bulat T."/>
            <person name="Smidak R."/>
            <person name="Sarate P."/>
            <person name="Gangsoo J."/>
            <person name="Sialana F."/>
            <person name="Bilban M."/>
            <person name="Lubec G."/>
        </authorList>
    </citation>
    <scope>NUCLEOTIDE SEQUENCE</scope>
    <source>
        <tissue evidence="2">Skin</tissue>
    </source>
</reference>
<dbReference type="EMBL" id="HACG01024386">
    <property type="protein sequence ID" value="CEK71251.1"/>
    <property type="molecule type" value="Transcribed_RNA"/>
</dbReference>
<protein>
    <recommendedName>
        <fullName evidence="1">Acyl-CoA dehydrogenase 11-like C-terminal domain-containing protein</fullName>
    </recommendedName>
</protein>
<evidence type="ECO:0000259" key="1">
    <source>
        <dbReference type="Pfam" id="PF22217"/>
    </source>
</evidence>
<proteinExistence type="predicted"/>
<dbReference type="AlphaFoldDB" id="A0A0B6ZTS2"/>
<accession>A0A0B6ZTS2</accession>
<dbReference type="GO" id="GO:0003995">
    <property type="term" value="F:acyl-CoA dehydrogenase activity"/>
    <property type="evidence" value="ECO:0007669"/>
    <property type="project" value="TreeGrafter"/>
</dbReference>
<sequence>MLRDTQVNAIWEGTTNILSLDVLRAVNKSSRSVLGHFRSDVLTRIHTAREFPNLQEASSKVEKALREVLQAAVKLPPDCVEMAAREFAYSLSRIYIGALLIEHAAHHEATPSDVYTALKWCERDLSPLCTHEDNKSFSQEAQKQNLQLVFDGYPEKSRL</sequence>
<feature type="domain" description="Acyl-CoA dehydrogenase 11-like C-terminal" evidence="1">
    <location>
        <begin position="33"/>
        <end position="150"/>
    </location>
</feature>